<evidence type="ECO:0000313" key="2">
    <source>
        <dbReference type="Proteomes" id="UP000236416"/>
    </source>
</evidence>
<protein>
    <submittedName>
        <fullName evidence="1">Uncharacterized protein</fullName>
    </submittedName>
</protein>
<sequence>MMDAEEEAYWPAGAGQVEWLLLASEGTGLEAETLKPVTARPRLTWLGCELVRREARGRTAWTWRRTKQEMAELYALLTSQAQQRHYAVLADTLERIARQPGLHGVRTQSWALCQEACRLGYPGELPHLHYLQKVSHREHLILAG</sequence>
<evidence type="ECO:0000313" key="1">
    <source>
        <dbReference type="EMBL" id="POA99883.1"/>
    </source>
</evidence>
<gene>
    <name evidence="1" type="ORF">C2134_03840</name>
</gene>
<dbReference type="EMBL" id="PPTF01000015">
    <property type="protein sequence ID" value="POA99883.1"/>
    <property type="molecule type" value="Genomic_DNA"/>
</dbReference>
<proteinExistence type="predicted"/>
<accession>A0A2K4MS20</accession>
<name>A0A2K4MS20_9NEIS</name>
<dbReference type="Proteomes" id="UP000236416">
    <property type="component" value="Unassembled WGS sequence"/>
</dbReference>
<dbReference type="AlphaFoldDB" id="A0A2K4MS20"/>
<reference evidence="1 2" key="1">
    <citation type="submission" date="2018-01" db="EMBL/GenBank/DDBJ databases">
        <title>Genomic Sequence of Chromobacterium MWU13-2610 from wild cranberry bogs within the Cape Cod National Seashore.</title>
        <authorList>
            <person name="O'Hara-Hanley K."/>
            <person name="Soby S."/>
            <person name="Harrison A."/>
        </authorList>
    </citation>
    <scope>NUCLEOTIDE SEQUENCE [LARGE SCALE GENOMIC DNA]</scope>
    <source>
        <strain evidence="1 2">MWU13-2610</strain>
    </source>
</reference>
<keyword evidence="2" id="KW-1185">Reference proteome</keyword>
<comment type="caution">
    <text evidence="1">The sequence shown here is derived from an EMBL/GenBank/DDBJ whole genome shotgun (WGS) entry which is preliminary data.</text>
</comment>
<organism evidence="1 2">
    <name type="scientific">Chromobacterium sinusclupearum</name>
    <dbReference type="NCBI Taxonomy" id="2077146"/>
    <lineage>
        <taxon>Bacteria</taxon>
        <taxon>Pseudomonadati</taxon>
        <taxon>Pseudomonadota</taxon>
        <taxon>Betaproteobacteria</taxon>
        <taxon>Neisseriales</taxon>
        <taxon>Chromobacteriaceae</taxon>
        <taxon>Chromobacterium</taxon>
    </lineage>
</organism>